<dbReference type="PATRIC" id="fig|1515334.3.peg.3274"/>
<feature type="domain" description="Release factor glutamine methyltransferase N-terminal" evidence="7">
    <location>
        <begin position="6"/>
        <end position="76"/>
    </location>
</feature>
<dbReference type="SUPFAM" id="SSF53335">
    <property type="entry name" value="S-adenosyl-L-methionine-dependent methyltransferases"/>
    <property type="match status" value="1"/>
</dbReference>
<dbReference type="HAMAP" id="MF_02126">
    <property type="entry name" value="RF_methyltr_PrmC"/>
    <property type="match status" value="1"/>
</dbReference>
<organism evidence="8 9">
    <name type="scientific">Mameliella alba</name>
    <dbReference type="NCBI Taxonomy" id="561184"/>
    <lineage>
        <taxon>Bacteria</taxon>
        <taxon>Pseudomonadati</taxon>
        <taxon>Pseudomonadota</taxon>
        <taxon>Alphaproteobacteria</taxon>
        <taxon>Rhodobacterales</taxon>
        <taxon>Roseobacteraceae</taxon>
        <taxon>Mameliella</taxon>
    </lineage>
</organism>
<proteinExistence type="inferred from homology"/>
<dbReference type="InterPro" id="IPR007848">
    <property type="entry name" value="Small_mtfrase_dom"/>
</dbReference>
<dbReference type="GO" id="GO:0032259">
    <property type="term" value="P:methylation"/>
    <property type="evidence" value="ECO:0007669"/>
    <property type="project" value="UniProtKB-KW"/>
</dbReference>
<feature type="binding site" evidence="5">
    <location>
        <position position="186"/>
    </location>
    <ligand>
        <name>S-adenosyl-L-methionine</name>
        <dbReference type="ChEBI" id="CHEBI:59789"/>
    </ligand>
</feature>
<evidence type="ECO:0000256" key="4">
    <source>
        <dbReference type="ARBA" id="ARBA00048391"/>
    </source>
</evidence>
<dbReference type="InterPro" id="IPR019874">
    <property type="entry name" value="RF_methyltr_PrmC"/>
</dbReference>
<dbReference type="InterPro" id="IPR029063">
    <property type="entry name" value="SAM-dependent_MTases_sf"/>
</dbReference>
<dbReference type="Gene3D" id="3.40.50.150">
    <property type="entry name" value="Vaccinia Virus protein VP39"/>
    <property type="match status" value="1"/>
</dbReference>
<keyword evidence="2 5" id="KW-0808">Transferase</keyword>
<dbReference type="InterPro" id="IPR002052">
    <property type="entry name" value="DNA_methylase_N6_adenine_CS"/>
</dbReference>
<dbReference type="Gene3D" id="1.10.8.10">
    <property type="entry name" value="DNA helicase RuvA subunit, C-terminal domain"/>
    <property type="match status" value="1"/>
</dbReference>
<comment type="similarity">
    <text evidence="5">Belongs to the protein N5-glutamine methyltransferase family. PrmC subfamily.</text>
</comment>
<comment type="catalytic activity">
    <reaction evidence="4 5">
        <text>L-glutaminyl-[peptide chain release factor] + S-adenosyl-L-methionine = N(5)-methyl-L-glutaminyl-[peptide chain release factor] + S-adenosyl-L-homocysteine + H(+)</text>
        <dbReference type="Rhea" id="RHEA:42896"/>
        <dbReference type="Rhea" id="RHEA-COMP:10271"/>
        <dbReference type="Rhea" id="RHEA-COMP:10272"/>
        <dbReference type="ChEBI" id="CHEBI:15378"/>
        <dbReference type="ChEBI" id="CHEBI:30011"/>
        <dbReference type="ChEBI" id="CHEBI:57856"/>
        <dbReference type="ChEBI" id="CHEBI:59789"/>
        <dbReference type="ChEBI" id="CHEBI:61891"/>
        <dbReference type="EC" id="2.1.1.297"/>
    </reaction>
</comment>
<dbReference type="STRING" id="561184.SAMN05216376_102224"/>
<evidence type="ECO:0000256" key="2">
    <source>
        <dbReference type="ARBA" id="ARBA00022679"/>
    </source>
</evidence>
<dbReference type="GO" id="GO:0003676">
    <property type="term" value="F:nucleic acid binding"/>
    <property type="evidence" value="ECO:0007669"/>
    <property type="project" value="InterPro"/>
</dbReference>
<gene>
    <name evidence="5 8" type="primary">prmC</name>
    <name evidence="8" type="ORF">OA50_03256</name>
</gene>
<reference evidence="8 9" key="1">
    <citation type="submission" date="2014-10" db="EMBL/GenBank/DDBJ databases">
        <title>Genome sequence of Ponticoccus sp. strain UMTAT08 isolated from clonal culture of toxic dinoflagellate Alexandrium tamiyavanichii.</title>
        <authorList>
            <person name="Gan H.Y."/>
            <person name="Muhd D.-D."/>
            <person name="Mohd Noor M.E."/>
            <person name="Yeong Y.S."/>
            <person name="Usup G."/>
        </authorList>
    </citation>
    <scope>NUCLEOTIDE SEQUENCE [LARGE SCALE GENOMIC DNA]</scope>
    <source>
        <strain evidence="8 9">UMTAT08</strain>
    </source>
</reference>
<dbReference type="Pfam" id="PF17827">
    <property type="entry name" value="PrmC_N"/>
    <property type="match status" value="1"/>
</dbReference>
<dbReference type="InterPro" id="IPR050320">
    <property type="entry name" value="N5-glutamine_MTase"/>
</dbReference>
<protein>
    <recommendedName>
        <fullName evidence="5">Release factor glutamine methyltransferase</fullName>
        <shortName evidence="5">RF MTase</shortName>
        <ecNumber evidence="5">2.1.1.297</ecNumber>
    </recommendedName>
    <alternativeName>
        <fullName evidence="5">N5-glutamine methyltransferase PrmC</fullName>
    </alternativeName>
    <alternativeName>
        <fullName evidence="5">Protein-(glutamine-N5) MTase PrmC</fullName>
    </alternativeName>
    <alternativeName>
        <fullName evidence="5">Protein-glutamine N-methyltransferase PrmC</fullName>
    </alternativeName>
</protein>
<keyword evidence="9" id="KW-1185">Reference proteome</keyword>
<dbReference type="PANTHER" id="PTHR18895">
    <property type="entry name" value="HEMK METHYLTRANSFERASE"/>
    <property type="match status" value="1"/>
</dbReference>
<dbReference type="InterPro" id="IPR040758">
    <property type="entry name" value="PrmC_N"/>
</dbReference>
<evidence type="ECO:0000256" key="1">
    <source>
        <dbReference type="ARBA" id="ARBA00022603"/>
    </source>
</evidence>
<feature type="binding site" evidence="5">
    <location>
        <position position="169"/>
    </location>
    <ligand>
        <name>S-adenosyl-L-methionine</name>
        <dbReference type="ChEBI" id="CHEBI:59789"/>
    </ligand>
</feature>
<dbReference type="CDD" id="cd02440">
    <property type="entry name" value="AdoMet_MTases"/>
    <property type="match status" value="1"/>
</dbReference>
<dbReference type="PROSITE" id="PS00092">
    <property type="entry name" value="N6_MTASE"/>
    <property type="match status" value="1"/>
</dbReference>
<dbReference type="Proteomes" id="UP000030960">
    <property type="component" value="Unassembled WGS sequence"/>
</dbReference>
<accession>A0A0B3SP76</accession>
<dbReference type="EC" id="2.1.1.297" evidence="5"/>
<sequence>MARGSDLLARATARLVVAEVPDPGRDARRLMAHVLKVPPGRLTLFLPEPVDPELEVVFLTLVERRADRVPVSHLVGRRAFYGRDFLVTPEALDPRPETETLIEVALTEPFATVLDLGTGSGCILLTLLAEREGTAGLGTDLSPPALNVAYWNRNALGLEARADLREGSWYEALTPADGEFDLVVSNPPYIAVNEMPFLAPEVREHEPRLALTDEGDGLSAYRAILAGLNGVLAPGGRLIVEIGAAQGMAVSKLFTQAGLRGVRVIPDLAGRDRVVLGTRSPG</sequence>
<evidence type="ECO:0000313" key="9">
    <source>
        <dbReference type="Proteomes" id="UP000030960"/>
    </source>
</evidence>
<name>A0A0B3SP76_9RHOB</name>
<feature type="binding site" evidence="5">
    <location>
        <position position="140"/>
    </location>
    <ligand>
        <name>S-adenosyl-L-methionine</name>
        <dbReference type="ChEBI" id="CHEBI:59789"/>
    </ligand>
</feature>
<dbReference type="NCBIfam" id="TIGR00536">
    <property type="entry name" value="hemK_fam"/>
    <property type="match status" value="1"/>
</dbReference>
<feature type="domain" description="Methyltransferase small" evidence="6">
    <location>
        <begin position="98"/>
        <end position="191"/>
    </location>
</feature>
<evidence type="ECO:0000256" key="5">
    <source>
        <dbReference type="HAMAP-Rule" id="MF_02126"/>
    </source>
</evidence>
<feature type="binding site" evidence="5">
    <location>
        <begin position="186"/>
        <end position="189"/>
    </location>
    <ligand>
        <name>substrate</name>
    </ligand>
</feature>
<evidence type="ECO:0000313" key="8">
    <source>
        <dbReference type="EMBL" id="KHQ52239.1"/>
    </source>
</evidence>
<evidence type="ECO:0000256" key="3">
    <source>
        <dbReference type="ARBA" id="ARBA00022691"/>
    </source>
</evidence>
<evidence type="ECO:0000259" key="7">
    <source>
        <dbReference type="Pfam" id="PF17827"/>
    </source>
</evidence>
<evidence type="ECO:0000259" key="6">
    <source>
        <dbReference type="Pfam" id="PF05175"/>
    </source>
</evidence>
<dbReference type="Pfam" id="PF05175">
    <property type="entry name" value="MTS"/>
    <property type="match status" value="1"/>
</dbReference>
<dbReference type="PANTHER" id="PTHR18895:SF74">
    <property type="entry name" value="MTRF1L RELEASE FACTOR GLUTAMINE METHYLTRANSFERASE"/>
    <property type="match status" value="1"/>
</dbReference>
<dbReference type="InterPro" id="IPR004556">
    <property type="entry name" value="HemK-like"/>
</dbReference>
<dbReference type="EMBL" id="JSUQ01000012">
    <property type="protein sequence ID" value="KHQ52239.1"/>
    <property type="molecule type" value="Genomic_DNA"/>
</dbReference>
<comment type="function">
    <text evidence="5">Methylates the class 1 translation termination release factors RF1/PrfA and RF2/PrfB on the glutamine residue of the universally conserved GGQ motif.</text>
</comment>
<dbReference type="AlphaFoldDB" id="A0A0B3SP76"/>
<keyword evidence="3 5" id="KW-0949">S-adenosyl-L-methionine</keyword>
<dbReference type="NCBIfam" id="TIGR03534">
    <property type="entry name" value="RF_mod_PrmC"/>
    <property type="match status" value="1"/>
</dbReference>
<dbReference type="GO" id="GO:0102559">
    <property type="term" value="F:peptide chain release factor N(5)-glutamine methyltransferase activity"/>
    <property type="evidence" value="ECO:0007669"/>
    <property type="project" value="UniProtKB-EC"/>
</dbReference>
<keyword evidence="1 5" id="KW-0489">Methyltransferase</keyword>
<comment type="caution">
    <text evidence="8">The sequence shown here is derived from an EMBL/GenBank/DDBJ whole genome shotgun (WGS) entry which is preliminary data.</text>
</comment>
<feature type="binding site" evidence="5">
    <location>
        <begin position="117"/>
        <end position="121"/>
    </location>
    <ligand>
        <name>S-adenosyl-L-methionine</name>
        <dbReference type="ChEBI" id="CHEBI:59789"/>
    </ligand>
</feature>